<evidence type="ECO:0000313" key="2">
    <source>
        <dbReference type="EMBL" id="PKY55473.1"/>
    </source>
</evidence>
<gene>
    <name evidence="2" type="ORF">RhiirA4_548755</name>
</gene>
<dbReference type="VEuPathDB" id="FungiDB:FUN_019723"/>
<dbReference type="Pfam" id="PF07534">
    <property type="entry name" value="TLD"/>
    <property type="match status" value="1"/>
</dbReference>
<sequence length="334" mass="38792">MSNFVLILQTVNKFEQFKKLSVFCKEACQKDPTLVLRAGDFATIGQEYLIEFLTKNGDTLRQIEVWDKLMEWTIAKSNSKLPSDVTKWTNNNVTTFGTLIQPFISHINFQKISRLDFFQKIKPFKSIFDDKLYVKIIEYYCFNSILTDLASPQIVNYIDSQLINLRDASFISNWIKIMKKQKPAVVTFDFNLLVRGSRDGFDRSTFHERCDNKRSTVTIARVKNSNEILGGFNPCNWNSVAGFGDFISTEESFIFSLDKNNLENSIFSKVIDTKHAILTSRKRGPFFGYGNSDFELLYNDKQGQCSKHGYEKAIRQSNEYFEVDDYEVFQVVYR</sequence>
<dbReference type="AlphaFoldDB" id="A0A2I1H9C1"/>
<feature type="domain" description="TLDc" evidence="1">
    <location>
        <begin position="161"/>
        <end position="332"/>
    </location>
</feature>
<evidence type="ECO:0000313" key="3">
    <source>
        <dbReference type="Proteomes" id="UP000234323"/>
    </source>
</evidence>
<dbReference type="VEuPathDB" id="FungiDB:RhiirA1_507624"/>
<protein>
    <recommendedName>
        <fullName evidence="1">TLDc domain-containing protein</fullName>
    </recommendedName>
</protein>
<dbReference type="PROSITE" id="PS51886">
    <property type="entry name" value="TLDC"/>
    <property type="match status" value="1"/>
</dbReference>
<dbReference type="VEuPathDB" id="FungiDB:RhiirFUN_018622"/>
<dbReference type="SMART" id="SM00584">
    <property type="entry name" value="TLDc"/>
    <property type="match status" value="1"/>
</dbReference>
<evidence type="ECO:0000259" key="1">
    <source>
        <dbReference type="PROSITE" id="PS51886"/>
    </source>
</evidence>
<organism evidence="2 3">
    <name type="scientific">Rhizophagus irregularis</name>
    <dbReference type="NCBI Taxonomy" id="588596"/>
    <lineage>
        <taxon>Eukaryota</taxon>
        <taxon>Fungi</taxon>
        <taxon>Fungi incertae sedis</taxon>
        <taxon>Mucoromycota</taxon>
        <taxon>Glomeromycotina</taxon>
        <taxon>Glomeromycetes</taxon>
        <taxon>Glomerales</taxon>
        <taxon>Glomeraceae</taxon>
        <taxon>Rhizophagus</taxon>
    </lineage>
</organism>
<dbReference type="EMBL" id="LLXI01001865">
    <property type="protein sequence ID" value="PKY55473.1"/>
    <property type="molecule type" value="Genomic_DNA"/>
</dbReference>
<reference evidence="2 3" key="1">
    <citation type="submission" date="2015-10" db="EMBL/GenBank/DDBJ databases">
        <title>Genome analyses suggest a sexual origin of heterokaryosis in a supposedly ancient asexual fungus.</title>
        <authorList>
            <person name="Ropars J."/>
            <person name="Sedzielewska K."/>
            <person name="Noel J."/>
            <person name="Charron P."/>
            <person name="Farinelli L."/>
            <person name="Marton T."/>
            <person name="Kruger M."/>
            <person name="Pelin A."/>
            <person name="Brachmann A."/>
            <person name="Corradi N."/>
        </authorList>
    </citation>
    <scope>NUCLEOTIDE SEQUENCE [LARGE SCALE GENOMIC DNA]</scope>
    <source>
        <strain evidence="2 3">A4</strain>
    </source>
</reference>
<accession>A0A2I1H9C1</accession>
<keyword evidence="3" id="KW-1185">Reference proteome</keyword>
<name>A0A2I1H9C1_9GLOM</name>
<proteinExistence type="predicted"/>
<dbReference type="InterPro" id="IPR006571">
    <property type="entry name" value="TLDc_dom"/>
</dbReference>
<comment type="caution">
    <text evidence="2">The sequence shown here is derived from an EMBL/GenBank/DDBJ whole genome shotgun (WGS) entry which is preliminary data.</text>
</comment>
<dbReference type="Proteomes" id="UP000234323">
    <property type="component" value="Unassembled WGS sequence"/>
</dbReference>